<evidence type="ECO:0000313" key="2">
    <source>
        <dbReference type="Proteomes" id="UP000028594"/>
    </source>
</evidence>
<dbReference type="Proteomes" id="UP000028594">
    <property type="component" value="Chromosome"/>
</dbReference>
<proteinExistence type="predicted"/>
<dbReference type="AlphaFoldDB" id="A0ABC8A3I5"/>
<gene>
    <name evidence="1" type="ORF">NCDO2118_0275</name>
</gene>
<dbReference type="EMBL" id="CP009054">
    <property type="protein sequence ID" value="AII11774.1"/>
    <property type="molecule type" value="Genomic_DNA"/>
</dbReference>
<name>A0ABC8A3I5_LACLL</name>
<dbReference type="KEGG" id="llx:NCDO2118_0275"/>
<accession>A0ABC8A3I5</accession>
<sequence>MIAFFSLFLFVRCSLLLLSN</sequence>
<protein>
    <submittedName>
        <fullName evidence="1">Uncharacterized protein</fullName>
    </submittedName>
</protein>
<organism evidence="1 2">
    <name type="scientific">Lactococcus lactis subsp. lactis NCDO 2118</name>
    <dbReference type="NCBI Taxonomy" id="1117941"/>
    <lineage>
        <taxon>Bacteria</taxon>
        <taxon>Bacillati</taxon>
        <taxon>Bacillota</taxon>
        <taxon>Bacilli</taxon>
        <taxon>Lactobacillales</taxon>
        <taxon>Streptococcaceae</taxon>
        <taxon>Lactococcus</taxon>
    </lineage>
</organism>
<reference evidence="1 2" key="1">
    <citation type="submission" date="2014-07" db="EMBL/GenBank/DDBJ databases">
        <title>Genome sequence of Lactococcus lactis subsp. lactis NCDO 2118, a GABA-producing strain.</title>
        <authorList>
            <person name="Oliveira L.C."/>
            <person name="Saraiva T.D.L."/>
            <person name="Soares S.C."/>
            <person name="Ramos R.T.J."/>
            <person name="Sa P.H.C.G."/>
            <person name="Carneiro A.R."/>
            <person name="Miranda F."/>
            <person name="Freire M."/>
            <person name="Renan W."/>
            <person name="Oliveira A.F.Jr."/>
            <person name="Santos A.R."/>
            <person name="Pinto A.C."/>
            <person name="Souza B.M."/>
            <person name="Castro C.P."/>
            <person name="Diniz C.A.A."/>
            <person name="Rocha C.S."/>
            <person name="Mariano D.C.B."/>
            <person name="Aguiar E.L."/>
            <person name="Folador E.L."/>
            <person name="Barbosa E.G.V."/>
            <person name="Aburjaile F.F."/>
            <person name="Goncalves L.A."/>
            <person name="Guimaraes L.C."/>
            <person name="Azevedo M.S.P."/>
            <person name="Agresti P.C.M."/>
            <person name="Faria R.F."/>
            <person name="Tiwari S."/>
            <person name="Almeida S.S."/>
            <person name="Hassan S.S."/>
            <person name="Pereira V.B."/>
            <person name="Abreu V.A.C."/>
            <person name="Pereira U.P."/>
            <person name="Dorella F.A."/>
            <person name="Carvalho A.F."/>
            <person name="Pereira F.L."/>
            <person name="Leal C.A.G."/>
            <person name="Figueiredo H.C.P."/>
            <person name="Silva A."/>
            <person name="Miyoshi A."/>
            <person name="Azevedo V."/>
        </authorList>
    </citation>
    <scope>NUCLEOTIDE SEQUENCE [LARGE SCALE GENOMIC DNA]</scope>
    <source>
        <strain evidence="1 2">NCDO 2118</strain>
    </source>
</reference>
<evidence type="ECO:0000313" key="1">
    <source>
        <dbReference type="EMBL" id="AII11774.1"/>
    </source>
</evidence>